<proteinExistence type="predicted"/>
<dbReference type="EMBL" id="BGPR01000625">
    <property type="protein sequence ID" value="GBM29022.1"/>
    <property type="molecule type" value="Genomic_DNA"/>
</dbReference>
<comment type="caution">
    <text evidence="1">The sequence shown here is derived from an EMBL/GenBank/DDBJ whole genome shotgun (WGS) entry which is preliminary data.</text>
</comment>
<dbReference type="AlphaFoldDB" id="A0A4Y2EIM6"/>
<name>A0A4Y2EIM6_ARAVE</name>
<organism evidence="1 2">
    <name type="scientific">Araneus ventricosus</name>
    <name type="common">Orbweaver spider</name>
    <name type="synonym">Epeira ventricosa</name>
    <dbReference type="NCBI Taxonomy" id="182803"/>
    <lineage>
        <taxon>Eukaryota</taxon>
        <taxon>Metazoa</taxon>
        <taxon>Ecdysozoa</taxon>
        <taxon>Arthropoda</taxon>
        <taxon>Chelicerata</taxon>
        <taxon>Arachnida</taxon>
        <taxon>Araneae</taxon>
        <taxon>Araneomorphae</taxon>
        <taxon>Entelegynae</taxon>
        <taxon>Araneoidea</taxon>
        <taxon>Araneidae</taxon>
        <taxon>Araneus</taxon>
    </lineage>
</organism>
<dbReference type="Proteomes" id="UP000499080">
    <property type="component" value="Unassembled WGS sequence"/>
</dbReference>
<evidence type="ECO:0000313" key="1">
    <source>
        <dbReference type="EMBL" id="GBM29022.1"/>
    </source>
</evidence>
<reference evidence="1 2" key="1">
    <citation type="journal article" date="2019" name="Sci. Rep.">
        <title>Orb-weaving spider Araneus ventricosus genome elucidates the spidroin gene catalogue.</title>
        <authorList>
            <person name="Kono N."/>
            <person name="Nakamura H."/>
            <person name="Ohtoshi R."/>
            <person name="Moran D.A.P."/>
            <person name="Shinohara A."/>
            <person name="Yoshida Y."/>
            <person name="Fujiwara M."/>
            <person name="Mori M."/>
            <person name="Tomita M."/>
            <person name="Arakawa K."/>
        </authorList>
    </citation>
    <scope>NUCLEOTIDE SEQUENCE [LARGE SCALE GENOMIC DNA]</scope>
</reference>
<accession>A0A4Y2EIM6</accession>
<protein>
    <submittedName>
        <fullName evidence="1">Uncharacterized protein</fullName>
    </submittedName>
</protein>
<keyword evidence="2" id="KW-1185">Reference proteome</keyword>
<gene>
    <name evidence="1" type="ORF">AVEN_66425_1</name>
</gene>
<evidence type="ECO:0000313" key="2">
    <source>
        <dbReference type="Proteomes" id="UP000499080"/>
    </source>
</evidence>
<sequence>MYSRKCDPFLDISIRKENTLECTRKLHLTSRPSGIVHKTRTWTREGSVDRLERLWCFVCSGRWKVGELSAIESAVIAVISDLVIICVAKSQSAELLLPVINL</sequence>